<protein>
    <submittedName>
        <fullName evidence="3">TlpA family protein disulfide reductase</fullName>
    </submittedName>
</protein>
<sequence>MKINLLVLLLLVTALSSFAQRNLYTFNNGILYTEENVKAFIDTMQRNTPLTYQVTPIIYHKVISKDTIVNFLTFSRANLNGQPRKTVTLKYEQDSIFLLLNKKLPGFSLSDLNGAVTSSDELQGKPTLINFWNTQCKPCIAEMPQLSKLKDIYGAHMNFISITDDRVEEKDLVGFLKNKEFNFAVLANGGEYAKSIHISGLPRNIFVDKAGIVRYIQHNYPLDLQGKEISPDSPDNYFTKIIKELVGVSK</sequence>
<dbReference type="RefSeq" id="WP_131596880.1">
    <property type="nucleotide sequence ID" value="NZ_SJSL01000003.1"/>
</dbReference>
<dbReference type="Proteomes" id="UP000293347">
    <property type="component" value="Unassembled WGS sequence"/>
</dbReference>
<dbReference type="GO" id="GO:0016491">
    <property type="term" value="F:oxidoreductase activity"/>
    <property type="evidence" value="ECO:0007669"/>
    <property type="project" value="InterPro"/>
</dbReference>
<dbReference type="PANTHER" id="PTHR42852">
    <property type="entry name" value="THIOL:DISULFIDE INTERCHANGE PROTEIN DSBE"/>
    <property type="match status" value="1"/>
</dbReference>
<dbReference type="Pfam" id="PF00578">
    <property type="entry name" value="AhpC-TSA"/>
    <property type="match status" value="1"/>
</dbReference>
<dbReference type="InterPro" id="IPR000866">
    <property type="entry name" value="AhpC/TSA"/>
</dbReference>
<dbReference type="InterPro" id="IPR013766">
    <property type="entry name" value="Thioredoxin_domain"/>
</dbReference>
<comment type="caution">
    <text evidence="3">The sequence shown here is derived from an EMBL/GenBank/DDBJ whole genome shotgun (WGS) entry which is preliminary data.</text>
</comment>
<dbReference type="InterPro" id="IPR036249">
    <property type="entry name" value="Thioredoxin-like_sf"/>
</dbReference>
<organism evidence="3 4">
    <name type="scientific">Pedobacter psychroterrae</name>
    <dbReference type="NCBI Taxonomy" id="2530453"/>
    <lineage>
        <taxon>Bacteria</taxon>
        <taxon>Pseudomonadati</taxon>
        <taxon>Bacteroidota</taxon>
        <taxon>Sphingobacteriia</taxon>
        <taxon>Sphingobacteriales</taxon>
        <taxon>Sphingobacteriaceae</taxon>
        <taxon>Pedobacter</taxon>
    </lineage>
</organism>
<evidence type="ECO:0000256" key="1">
    <source>
        <dbReference type="SAM" id="SignalP"/>
    </source>
</evidence>
<keyword evidence="4" id="KW-1185">Reference proteome</keyword>
<dbReference type="PANTHER" id="PTHR42852:SF17">
    <property type="entry name" value="THIOREDOXIN-LIKE PROTEIN HI_1115"/>
    <property type="match status" value="1"/>
</dbReference>
<dbReference type="SUPFAM" id="SSF52833">
    <property type="entry name" value="Thioredoxin-like"/>
    <property type="match status" value="1"/>
</dbReference>
<dbReference type="PROSITE" id="PS51352">
    <property type="entry name" value="THIOREDOXIN_2"/>
    <property type="match status" value="1"/>
</dbReference>
<reference evidence="3 4" key="1">
    <citation type="submission" date="2019-02" db="EMBL/GenBank/DDBJ databases">
        <title>Pedobacter sp. RP-1-14 sp. nov., isolated from Arctic soil.</title>
        <authorList>
            <person name="Dahal R.H."/>
        </authorList>
    </citation>
    <scope>NUCLEOTIDE SEQUENCE [LARGE SCALE GENOMIC DNA]</scope>
    <source>
        <strain evidence="3 4">RP-1-14</strain>
    </source>
</reference>
<dbReference type="AlphaFoldDB" id="A0A4R0NIR3"/>
<feature type="signal peptide" evidence="1">
    <location>
        <begin position="1"/>
        <end position="19"/>
    </location>
</feature>
<feature type="domain" description="Thioredoxin" evidence="2">
    <location>
        <begin position="98"/>
        <end position="247"/>
    </location>
</feature>
<name>A0A4R0NIR3_9SPHI</name>
<accession>A0A4R0NIR3</accession>
<dbReference type="EMBL" id="SJSL01000003">
    <property type="protein sequence ID" value="TCD00531.1"/>
    <property type="molecule type" value="Genomic_DNA"/>
</dbReference>
<feature type="chain" id="PRO_5020886243" evidence="1">
    <location>
        <begin position="20"/>
        <end position="250"/>
    </location>
</feature>
<gene>
    <name evidence="3" type="ORF">EZ437_15035</name>
</gene>
<evidence type="ECO:0000313" key="4">
    <source>
        <dbReference type="Proteomes" id="UP000293347"/>
    </source>
</evidence>
<keyword evidence="1" id="KW-0732">Signal</keyword>
<evidence type="ECO:0000313" key="3">
    <source>
        <dbReference type="EMBL" id="TCD00531.1"/>
    </source>
</evidence>
<evidence type="ECO:0000259" key="2">
    <source>
        <dbReference type="PROSITE" id="PS51352"/>
    </source>
</evidence>
<dbReference type="InterPro" id="IPR050553">
    <property type="entry name" value="Thioredoxin_ResA/DsbE_sf"/>
</dbReference>
<dbReference type="Gene3D" id="3.40.30.10">
    <property type="entry name" value="Glutaredoxin"/>
    <property type="match status" value="1"/>
</dbReference>
<dbReference type="CDD" id="cd02966">
    <property type="entry name" value="TlpA_like_family"/>
    <property type="match status" value="1"/>
</dbReference>
<proteinExistence type="predicted"/>
<dbReference type="GO" id="GO:0016209">
    <property type="term" value="F:antioxidant activity"/>
    <property type="evidence" value="ECO:0007669"/>
    <property type="project" value="InterPro"/>
</dbReference>
<dbReference type="OrthoDB" id="9815205at2"/>